<feature type="compositionally biased region" description="Low complexity" evidence="1">
    <location>
        <begin position="140"/>
        <end position="152"/>
    </location>
</feature>
<dbReference type="PANTHER" id="PTHR15615">
    <property type="match status" value="1"/>
</dbReference>
<feature type="region of interest" description="Disordered" evidence="1">
    <location>
        <begin position="632"/>
        <end position="655"/>
    </location>
</feature>
<reference evidence="3" key="1">
    <citation type="journal article" date="2014" name="Proc. Natl. Acad. Sci. U.S.A.">
        <title>Extensive sampling of basidiomycete genomes demonstrates inadequacy of the white-rot/brown-rot paradigm for wood decay fungi.</title>
        <authorList>
            <person name="Riley R."/>
            <person name="Salamov A.A."/>
            <person name="Brown D.W."/>
            <person name="Nagy L.G."/>
            <person name="Floudas D."/>
            <person name="Held B.W."/>
            <person name="Levasseur A."/>
            <person name="Lombard V."/>
            <person name="Morin E."/>
            <person name="Otillar R."/>
            <person name="Lindquist E.A."/>
            <person name="Sun H."/>
            <person name="LaButti K.M."/>
            <person name="Schmutz J."/>
            <person name="Jabbour D."/>
            <person name="Luo H."/>
            <person name="Baker S.E."/>
            <person name="Pisabarro A.G."/>
            <person name="Walton J.D."/>
            <person name="Blanchette R.A."/>
            <person name="Henrissat B."/>
            <person name="Martin F."/>
            <person name="Cullen D."/>
            <person name="Hibbett D.S."/>
            <person name="Grigoriev I.V."/>
        </authorList>
    </citation>
    <scope>NUCLEOTIDE SEQUENCE [LARGE SCALE GENOMIC DNA]</scope>
    <source>
        <strain evidence="3">FD-172 SS1</strain>
    </source>
</reference>
<dbReference type="GO" id="GO:0000307">
    <property type="term" value="C:cyclin-dependent protein kinase holoenzyme complex"/>
    <property type="evidence" value="ECO:0007669"/>
    <property type="project" value="TreeGrafter"/>
</dbReference>
<dbReference type="Pfam" id="PF08613">
    <property type="entry name" value="Cyclin"/>
    <property type="match status" value="1"/>
</dbReference>
<sequence length="655" mass="71947">MTASLLAFHPADCAPWSKKASFAPSLPPFSTFAHIPSTNTARPQPAPKSCDPREHNVSWLDSPDAPMHSADPQPFASELASALESSAASSHLPAESSVAPSWHPTLPSEAQRPAAALFVAQNTASMMCYLWFSTSIGVPRPTSNPSAPSTPSRTRRSPRRHPRSPVAESFSPCDPEMARLQFAPSEQFVSFLGTLLSTTQVSQSVIVLSLHYIYQLKMDNPRIRGQEGSEFRLAVVALMLANKFVDDNTYTNKTWAEVSGISLTEINLMEREFLHGVDNRLYVNLPTYEGWLNLLNGLILAKEREMKYWQRSDGPRSASKTDNLHPHYQPPSKSQRARSSSPLRSLRAPYQFTFAPPPFAQPNPFSLPPVHLVRPGSKRSACDAFSPRTVAQTELNPAKRPLSLDIDVPRTQASPYSASPMEPSPVDSVMYTATPPTAVHTPSAPSAVSYPISAMSSMSIGSAVPPQTRTLAAPYTHDSIRWQSAVPQYLTYNTLASSPMGDQRENVARKTVRRCHQPAPYNMGAEYISRHLPAPLSSQSANASPRDLTVFAQYHNQHHAQNRMPSSFSHSHLLDADRHLAVPHPTLHSNSRDVSPNTLRSSRGIQLAPFANAGPPGVQWGVEHRVAGPYPQPQQAQPGFSSMNWSPPVNRGRRM</sequence>
<feature type="region of interest" description="Disordered" evidence="1">
    <location>
        <begin position="34"/>
        <end position="105"/>
    </location>
</feature>
<evidence type="ECO:0000256" key="1">
    <source>
        <dbReference type="SAM" id="MobiDB-lite"/>
    </source>
</evidence>
<dbReference type="InterPro" id="IPR013922">
    <property type="entry name" value="Cyclin_PHO80-like"/>
</dbReference>
<keyword evidence="3" id="KW-1185">Reference proteome</keyword>
<proteinExistence type="predicted"/>
<dbReference type="GO" id="GO:0019901">
    <property type="term" value="F:protein kinase binding"/>
    <property type="evidence" value="ECO:0007669"/>
    <property type="project" value="InterPro"/>
</dbReference>
<evidence type="ECO:0008006" key="4">
    <source>
        <dbReference type="Google" id="ProtNLM"/>
    </source>
</evidence>
<dbReference type="Proteomes" id="UP000027195">
    <property type="component" value="Unassembled WGS sequence"/>
</dbReference>
<evidence type="ECO:0000313" key="3">
    <source>
        <dbReference type="Proteomes" id="UP000027195"/>
    </source>
</evidence>
<protein>
    <recommendedName>
        <fullName evidence="4">Cyclin-like domain-containing protein</fullName>
    </recommendedName>
</protein>
<dbReference type="AlphaFoldDB" id="A0A067MS82"/>
<feature type="region of interest" description="Disordered" evidence="1">
    <location>
        <begin position="311"/>
        <end position="342"/>
    </location>
</feature>
<dbReference type="Gene3D" id="1.10.472.10">
    <property type="entry name" value="Cyclin-like"/>
    <property type="match status" value="1"/>
</dbReference>
<dbReference type="HOGENOM" id="CLU_012798_0_0_1"/>
<accession>A0A067MS82</accession>
<feature type="compositionally biased region" description="Low complexity" evidence="1">
    <location>
        <begin position="76"/>
        <end position="97"/>
    </location>
</feature>
<evidence type="ECO:0000313" key="2">
    <source>
        <dbReference type="EMBL" id="KDQ17570.1"/>
    </source>
</evidence>
<dbReference type="EMBL" id="KL198023">
    <property type="protein sequence ID" value="KDQ17570.1"/>
    <property type="molecule type" value="Genomic_DNA"/>
</dbReference>
<dbReference type="GO" id="GO:0016538">
    <property type="term" value="F:cyclin-dependent protein serine/threonine kinase regulator activity"/>
    <property type="evidence" value="ECO:0007669"/>
    <property type="project" value="TreeGrafter"/>
</dbReference>
<dbReference type="OrthoDB" id="244495at2759"/>
<gene>
    <name evidence="2" type="ORF">BOTBODRAFT_53147</name>
</gene>
<dbReference type="STRING" id="930990.A0A067MS82"/>
<name>A0A067MS82_BOTB1</name>
<organism evidence="2 3">
    <name type="scientific">Botryobasidium botryosum (strain FD-172 SS1)</name>
    <dbReference type="NCBI Taxonomy" id="930990"/>
    <lineage>
        <taxon>Eukaryota</taxon>
        <taxon>Fungi</taxon>
        <taxon>Dikarya</taxon>
        <taxon>Basidiomycota</taxon>
        <taxon>Agaricomycotina</taxon>
        <taxon>Agaricomycetes</taxon>
        <taxon>Cantharellales</taxon>
        <taxon>Botryobasidiaceae</taxon>
        <taxon>Botryobasidium</taxon>
    </lineage>
</organism>
<dbReference type="CDD" id="cd20557">
    <property type="entry name" value="CYCLIN_ScPCL1-like"/>
    <property type="match status" value="1"/>
</dbReference>
<feature type="region of interest" description="Disordered" evidence="1">
    <location>
        <begin position="140"/>
        <end position="172"/>
    </location>
</feature>
<dbReference type="InParanoid" id="A0A067MS82"/>
<dbReference type="GO" id="GO:0005634">
    <property type="term" value="C:nucleus"/>
    <property type="evidence" value="ECO:0007669"/>
    <property type="project" value="TreeGrafter"/>
</dbReference>
<feature type="compositionally biased region" description="Basic residues" evidence="1">
    <location>
        <begin position="153"/>
        <end position="163"/>
    </location>
</feature>
<dbReference type="PANTHER" id="PTHR15615:SF27">
    <property type="entry name" value="PHO85 CYCLIN CLG1"/>
    <property type="match status" value="1"/>
</dbReference>